<keyword evidence="3 6" id="KW-0479">Metal-binding</keyword>
<dbReference type="InterPro" id="IPR002327">
    <property type="entry name" value="Cyt_c_1A/1B"/>
</dbReference>
<feature type="domain" description="Cytochrome c" evidence="8">
    <location>
        <begin position="42"/>
        <end position="138"/>
    </location>
</feature>
<dbReference type="EMBL" id="JAWXXV010000001">
    <property type="protein sequence ID" value="MDX5985676.1"/>
    <property type="molecule type" value="Genomic_DNA"/>
</dbReference>
<evidence type="ECO:0000256" key="5">
    <source>
        <dbReference type="ARBA" id="ARBA00023004"/>
    </source>
</evidence>
<keyword evidence="7" id="KW-0732">Signal</keyword>
<dbReference type="Pfam" id="PF00034">
    <property type="entry name" value="Cytochrom_C"/>
    <property type="match status" value="1"/>
</dbReference>
<sequence>MTSFPTAAKLTVIAVAIVGATGVTARHAAAAASVAVVPQSAGDPVAGRTLYQACTGCHSLDENDVGPRHRGVVGRKAGTVPGYAYSAALRTSGMVWTPANLDRWLTNPQKVVPGAKMYFSVANPKQRADIIAYLAQQR</sequence>
<organism evidence="9 10">
    <name type="scientific">Sphingomonas echinoides</name>
    <dbReference type="NCBI Taxonomy" id="59803"/>
    <lineage>
        <taxon>Bacteria</taxon>
        <taxon>Pseudomonadati</taxon>
        <taxon>Pseudomonadota</taxon>
        <taxon>Alphaproteobacteria</taxon>
        <taxon>Sphingomonadales</taxon>
        <taxon>Sphingomonadaceae</taxon>
        <taxon>Sphingomonas</taxon>
    </lineage>
</organism>
<feature type="chain" id="PRO_5046787970" evidence="7">
    <location>
        <begin position="26"/>
        <end position="138"/>
    </location>
</feature>
<feature type="signal peptide" evidence="7">
    <location>
        <begin position="1"/>
        <end position="25"/>
    </location>
</feature>
<keyword evidence="2 6" id="KW-0349">Heme</keyword>
<dbReference type="SUPFAM" id="SSF46626">
    <property type="entry name" value="Cytochrome c"/>
    <property type="match status" value="1"/>
</dbReference>
<dbReference type="PROSITE" id="PS51007">
    <property type="entry name" value="CYTC"/>
    <property type="match status" value="1"/>
</dbReference>
<evidence type="ECO:0000256" key="1">
    <source>
        <dbReference type="ARBA" id="ARBA00022448"/>
    </source>
</evidence>
<dbReference type="PRINTS" id="PR00604">
    <property type="entry name" value="CYTCHRMECIAB"/>
</dbReference>
<comment type="caution">
    <text evidence="9">The sequence shown here is derived from an EMBL/GenBank/DDBJ whole genome shotgun (WGS) entry which is preliminary data.</text>
</comment>
<reference evidence="9 10" key="1">
    <citation type="submission" date="2023-11" db="EMBL/GenBank/DDBJ databases">
        <title>MicrobeMod: A computational toolkit for identifying prokaryotic methylation and restriction-modification with nanopore sequencing.</title>
        <authorList>
            <person name="Crits-Christoph A."/>
            <person name="Kang S.C."/>
            <person name="Lee H."/>
            <person name="Ostrov N."/>
        </authorList>
    </citation>
    <scope>NUCLEOTIDE SEQUENCE [LARGE SCALE GENOMIC DNA]</scope>
    <source>
        <strain evidence="9 10">ATCC 14820</strain>
    </source>
</reference>
<gene>
    <name evidence="9" type="ORF">SIL82_15585</name>
</gene>
<dbReference type="InterPro" id="IPR009056">
    <property type="entry name" value="Cyt_c-like_dom"/>
</dbReference>
<protein>
    <submittedName>
        <fullName evidence="9">C-type cytochrome</fullName>
    </submittedName>
</protein>
<evidence type="ECO:0000313" key="10">
    <source>
        <dbReference type="Proteomes" id="UP001279660"/>
    </source>
</evidence>
<dbReference type="InterPro" id="IPR036909">
    <property type="entry name" value="Cyt_c-like_dom_sf"/>
</dbReference>
<dbReference type="Proteomes" id="UP001279660">
    <property type="component" value="Unassembled WGS sequence"/>
</dbReference>
<evidence type="ECO:0000313" key="9">
    <source>
        <dbReference type="EMBL" id="MDX5985676.1"/>
    </source>
</evidence>
<evidence type="ECO:0000256" key="4">
    <source>
        <dbReference type="ARBA" id="ARBA00022982"/>
    </source>
</evidence>
<keyword evidence="10" id="KW-1185">Reference proteome</keyword>
<evidence type="ECO:0000256" key="3">
    <source>
        <dbReference type="ARBA" id="ARBA00022723"/>
    </source>
</evidence>
<dbReference type="PANTHER" id="PTHR11961">
    <property type="entry name" value="CYTOCHROME C"/>
    <property type="match status" value="1"/>
</dbReference>
<keyword evidence="4" id="KW-0249">Electron transport</keyword>
<proteinExistence type="predicted"/>
<evidence type="ECO:0000256" key="6">
    <source>
        <dbReference type="PROSITE-ProRule" id="PRU00433"/>
    </source>
</evidence>
<evidence type="ECO:0000256" key="2">
    <source>
        <dbReference type="ARBA" id="ARBA00022617"/>
    </source>
</evidence>
<dbReference type="Gene3D" id="1.10.760.10">
    <property type="entry name" value="Cytochrome c-like domain"/>
    <property type="match status" value="1"/>
</dbReference>
<evidence type="ECO:0000259" key="8">
    <source>
        <dbReference type="PROSITE" id="PS51007"/>
    </source>
</evidence>
<name>A0ABU4PNE5_9SPHN</name>
<keyword evidence="1" id="KW-0813">Transport</keyword>
<keyword evidence="5 6" id="KW-0408">Iron</keyword>
<accession>A0ABU4PNE5</accession>
<evidence type="ECO:0000256" key="7">
    <source>
        <dbReference type="SAM" id="SignalP"/>
    </source>
</evidence>
<dbReference type="RefSeq" id="WP_010407585.1">
    <property type="nucleotide sequence ID" value="NZ_JAWXXV010000001.1"/>
</dbReference>